<keyword evidence="1" id="KW-0472">Membrane</keyword>
<comment type="caution">
    <text evidence="2">The sequence shown here is derived from an EMBL/GenBank/DDBJ whole genome shotgun (WGS) entry which is preliminary data.</text>
</comment>
<proteinExistence type="predicted"/>
<feature type="transmembrane region" description="Helical" evidence="1">
    <location>
        <begin position="190"/>
        <end position="215"/>
    </location>
</feature>
<evidence type="ECO:0000313" key="3">
    <source>
        <dbReference type="Proteomes" id="UP000546173"/>
    </source>
</evidence>
<keyword evidence="3" id="KW-1185">Reference proteome</keyword>
<dbReference type="AlphaFoldDB" id="A0A7X1G3C1"/>
<feature type="transmembrane region" description="Helical" evidence="1">
    <location>
        <begin position="397"/>
        <end position="418"/>
    </location>
</feature>
<keyword evidence="1" id="KW-0812">Transmembrane</keyword>
<evidence type="ECO:0000313" key="2">
    <source>
        <dbReference type="EMBL" id="MBC2677643.1"/>
    </source>
</evidence>
<evidence type="ECO:0000256" key="1">
    <source>
        <dbReference type="SAM" id="Phobius"/>
    </source>
</evidence>
<keyword evidence="1" id="KW-1133">Transmembrane helix</keyword>
<dbReference type="InterPro" id="IPR005625">
    <property type="entry name" value="PepSY-ass_TM"/>
</dbReference>
<name>A0A7X1G3C1_9PSED</name>
<protein>
    <submittedName>
        <fullName evidence="2">PepSY domain-containing protein</fullName>
    </submittedName>
</protein>
<dbReference type="Pfam" id="PF03929">
    <property type="entry name" value="PepSY_TM"/>
    <property type="match status" value="1"/>
</dbReference>
<organism evidence="2 3">
    <name type="scientific">Pseudomonas baltica</name>
    <dbReference type="NCBI Taxonomy" id="2762576"/>
    <lineage>
        <taxon>Bacteria</taxon>
        <taxon>Pseudomonadati</taxon>
        <taxon>Pseudomonadota</taxon>
        <taxon>Gammaproteobacteria</taxon>
        <taxon>Pseudomonadales</taxon>
        <taxon>Pseudomonadaceae</taxon>
        <taxon>Pseudomonas</taxon>
    </lineage>
</organism>
<reference evidence="2 3" key="1">
    <citation type="submission" date="2020-08" db="EMBL/GenBank/DDBJ databases">
        <title>Pseudomonas sp. nov.</title>
        <authorList>
            <person name="Gieschler S."/>
            <person name="Fiedler G."/>
            <person name="Brinks E."/>
            <person name="Boehnlein C."/>
            <person name="Franz C.M.A.P."/>
            <person name="Kabisch J."/>
        </authorList>
    </citation>
    <scope>NUCLEOTIDE SEQUENCE [LARGE SCALE GENOMIC DNA]</scope>
    <source>
        <strain evidence="2 3">MBT-2</strain>
    </source>
</reference>
<dbReference type="PANTHER" id="PTHR34219">
    <property type="entry name" value="IRON-REGULATED INNER MEMBRANE PROTEIN-RELATED"/>
    <property type="match status" value="1"/>
</dbReference>
<feature type="transmembrane region" description="Helical" evidence="1">
    <location>
        <begin position="354"/>
        <end position="376"/>
    </location>
</feature>
<feature type="transmembrane region" description="Helical" evidence="1">
    <location>
        <begin position="12"/>
        <end position="36"/>
    </location>
</feature>
<dbReference type="Proteomes" id="UP000546173">
    <property type="component" value="Unassembled WGS sequence"/>
</dbReference>
<sequence length="526" mass="57776">MNGSLRRSLGWLHTWCGLVCGWLLCVIFLTGSLSVFREPITRWMEAQPIAPLDAVEPLDQSSAAWQAQRYLAAHGAGARLWRVQLPTSAGEAVHLLWRDASGTRQIALDPASGTPVMSQALRKTEGGRHFMSFHYMLQLPVLGFWIVGALTVGFLVALVSGVVIHRRIFADFFTFRPGRGPRAWLDAHNAAAVLTLPFQLMIAYTGLCIFASSYMPWPVHAVYGSNDGAHARFSADLAPQAPAVRNTAPLDIRAPAWEHLLGQARGLTGQPAQMLLVDKPGSASASVRVIGRADPGQPSSHLFTPQASVLFDAASGDVLQVRLPDPDSVSMGARIEGVMRSLHFADFGSWALRWVYFASGLLGTLMMVAGTLLFSIKRRIKGQHEFGAATQRFYHCVEALNVACSAGIGVACCAYFYANRLLPLQMQDRANWEIRCFLLIWLATLLHALCRPRNRAWAEQLGLAALLCLCLPLLNHWTTGQNLWRYAAAGDWQRASVEAVALGCGALLAGVLMKLRRRHQRQRLMP</sequence>
<dbReference type="PANTHER" id="PTHR34219:SF4">
    <property type="entry name" value="PEPSY DOMAIN-CONTAINING PROTEIN"/>
    <property type="match status" value="1"/>
</dbReference>
<accession>A0A7X1G3C1</accession>
<feature type="transmembrane region" description="Helical" evidence="1">
    <location>
        <begin position="461"/>
        <end position="477"/>
    </location>
</feature>
<feature type="transmembrane region" description="Helical" evidence="1">
    <location>
        <begin position="497"/>
        <end position="515"/>
    </location>
</feature>
<dbReference type="EMBL" id="JACMYH010000001">
    <property type="protein sequence ID" value="MBC2677643.1"/>
    <property type="molecule type" value="Genomic_DNA"/>
</dbReference>
<feature type="transmembrane region" description="Helical" evidence="1">
    <location>
        <begin position="430"/>
        <end position="449"/>
    </location>
</feature>
<gene>
    <name evidence="2" type="ORF">H7993_04485</name>
</gene>
<feature type="transmembrane region" description="Helical" evidence="1">
    <location>
        <begin position="142"/>
        <end position="169"/>
    </location>
</feature>